<dbReference type="AlphaFoldDB" id="A0AAV3RXB5"/>
<dbReference type="Proteomes" id="UP001454036">
    <property type="component" value="Unassembled WGS sequence"/>
</dbReference>
<dbReference type="Pfam" id="PF13639">
    <property type="entry name" value="zf-RING_2"/>
    <property type="match status" value="1"/>
</dbReference>
<accession>A0AAV3RXB5</accession>
<dbReference type="EC" id="2.3.2.27" evidence="2"/>
<feature type="region of interest" description="Disordered" evidence="9">
    <location>
        <begin position="36"/>
        <end position="97"/>
    </location>
</feature>
<dbReference type="PANTHER" id="PTHR15710:SF243">
    <property type="entry name" value="E3 UBIQUITIN-PROTEIN LIGASE PRAJA-2 ISOFORM X1"/>
    <property type="match status" value="1"/>
</dbReference>
<evidence type="ECO:0000259" key="10">
    <source>
        <dbReference type="PROSITE" id="PS50089"/>
    </source>
</evidence>
<dbReference type="PANTHER" id="PTHR15710">
    <property type="entry name" value="E3 UBIQUITIN-PROTEIN LIGASE PRAJA"/>
    <property type="match status" value="1"/>
</dbReference>
<organism evidence="11 12">
    <name type="scientific">Lithospermum erythrorhizon</name>
    <name type="common">Purple gromwell</name>
    <name type="synonym">Lithospermum officinale var. erythrorhizon</name>
    <dbReference type="NCBI Taxonomy" id="34254"/>
    <lineage>
        <taxon>Eukaryota</taxon>
        <taxon>Viridiplantae</taxon>
        <taxon>Streptophyta</taxon>
        <taxon>Embryophyta</taxon>
        <taxon>Tracheophyta</taxon>
        <taxon>Spermatophyta</taxon>
        <taxon>Magnoliopsida</taxon>
        <taxon>eudicotyledons</taxon>
        <taxon>Gunneridae</taxon>
        <taxon>Pentapetalae</taxon>
        <taxon>asterids</taxon>
        <taxon>lamiids</taxon>
        <taxon>Boraginales</taxon>
        <taxon>Boraginaceae</taxon>
        <taxon>Boraginoideae</taxon>
        <taxon>Lithospermeae</taxon>
        <taxon>Lithospermum</taxon>
    </lineage>
</organism>
<keyword evidence="7" id="KW-0862">Zinc</keyword>
<dbReference type="FunFam" id="3.30.40.10:FF:000127">
    <property type="entry name" value="E3 ubiquitin-protein ligase RNF181"/>
    <property type="match status" value="1"/>
</dbReference>
<dbReference type="GO" id="GO:0016567">
    <property type="term" value="P:protein ubiquitination"/>
    <property type="evidence" value="ECO:0007669"/>
    <property type="project" value="UniProtKB-ARBA"/>
</dbReference>
<evidence type="ECO:0000256" key="7">
    <source>
        <dbReference type="ARBA" id="ARBA00022833"/>
    </source>
</evidence>
<evidence type="ECO:0000256" key="5">
    <source>
        <dbReference type="ARBA" id="ARBA00022771"/>
    </source>
</evidence>
<feature type="compositionally biased region" description="Polar residues" evidence="9">
    <location>
        <begin position="53"/>
        <end position="88"/>
    </location>
</feature>
<dbReference type="Gene3D" id="3.30.40.10">
    <property type="entry name" value="Zinc/RING finger domain, C3HC4 (zinc finger)"/>
    <property type="match status" value="1"/>
</dbReference>
<comment type="caution">
    <text evidence="11">The sequence shown here is derived from an EMBL/GenBank/DDBJ whole genome shotgun (WGS) entry which is preliminary data.</text>
</comment>
<keyword evidence="6" id="KW-0833">Ubl conjugation pathway</keyword>
<dbReference type="InterPro" id="IPR013083">
    <property type="entry name" value="Znf_RING/FYVE/PHD"/>
</dbReference>
<dbReference type="PROSITE" id="PS50089">
    <property type="entry name" value="ZF_RING_2"/>
    <property type="match status" value="1"/>
</dbReference>
<keyword evidence="3" id="KW-0808">Transferase</keyword>
<feature type="compositionally biased region" description="Basic and acidic residues" evidence="9">
    <location>
        <begin position="36"/>
        <end position="52"/>
    </location>
</feature>
<evidence type="ECO:0000256" key="8">
    <source>
        <dbReference type="PROSITE-ProRule" id="PRU00175"/>
    </source>
</evidence>
<proteinExistence type="predicted"/>
<evidence type="ECO:0000313" key="11">
    <source>
        <dbReference type="EMBL" id="GAA0185280.1"/>
    </source>
</evidence>
<keyword evidence="4" id="KW-0479">Metal-binding</keyword>
<evidence type="ECO:0000313" key="12">
    <source>
        <dbReference type="Proteomes" id="UP001454036"/>
    </source>
</evidence>
<dbReference type="SUPFAM" id="SSF57850">
    <property type="entry name" value="RING/U-box"/>
    <property type="match status" value="1"/>
</dbReference>
<keyword evidence="5 8" id="KW-0863">Zinc-finger</keyword>
<comment type="catalytic activity">
    <reaction evidence="1">
        <text>S-ubiquitinyl-[E2 ubiquitin-conjugating enzyme]-L-cysteine + [acceptor protein]-L-lysine = [E2 ubiquitin-conjugating enzyme]-L-cysteine + N(6)-ubiquitinyl-[acceptor protein]-L-lysine.</text>
        <dbReference type="EC" id="2.3.2.27"/>
    </reaction>
</comment>
<dbReference type="GO" id="GO:0008270">
    <property type="term" value="F:zinc ion binding"/>
    <property type="evidence" value="ECO:0007669"/>
    <property type="project" value="UniProtKB-KW"/>
</dbReference>
<evidence type="ECO:0000256" key="3">
    <source>
        <dbReference type="ARBA" id="ARBA00022679"/>
    </source>
</evidence>
<reference evidence="11 12" key="1">
    <citation type="submission" date="2024-01" db="EMBL/GenBank/DDBJ databases">
        <title>The complete chloroplast genome sequence of Lithospermum erythrorhizon: insights into the phylogenetic relationship among Boraginaceae species and the maternal lineages of purple gromwells.</title>
        <authorList>
            <person name="Okada T."/>
            <person name="Watanabe K."/>
        </authorList>
    </citation>
    <scope>NUCLEOTIDE SEQUENCE [LARGE SCALE GENOMIC DNA]</scope>
</reference>
<dbReference type="EMBL" id="BAABME010012576">
    <property type="protein sequence ID" value="GAA0185280.1"/>
    <property type="molecule type" value="Genomic_DNA"/>
</dbReference>
<evidence type="ECO:0000256" key="2">
    <source>
        <dbReference type="ARBA" id="ARBA00012483"/>
    </source>
</evidence>
<dbReference type="GO" id="GO:0061630">
    <property type="term" value="F:ubiquitin protein ligase activity"/>
    <property type="evidence" value="ECO:0007669"/>
    <property type="project" value="UniProtKB-EC"/>
</dbReference>
<dbReference type="GO" id="GO:0005737">
    <property type="term" value="C:cytoplasm"/>
    <property type="evidence" value="ECO:0007669"/>
    <property type="project" value="TreeGrafter"/>
</dbReference>
<dbReference type="SMART" id="SM00184">
    <property type="entry name" value="RING"/>
    <property type="match status" value="1"/>
</dbReference>
<evidence type="ECO:0000256" key="9">
    <source>
        <dbReference type="SAM" id="MobiDB-lite"/>
    </source>
</evidence>
<name>A0AAV3RXB5_LITER</name>
<sequence length="162" mass="17958">MSNEFSYARYLTPYGYCRSCGVFYVDHTHPIMEFHHHSHEEPSQATDDHSTSDYDVTSSPNSGTESIAQSESGTESIDQSENESTQSPAPGAPSSAINAIPTITIKREHLDGDPNCTVCLEMFKLGSEAKELPACKHIFHPDCIVSWLVQHNSCPICRVQLR</sequence>
<keyword evidence="12" id="KW-1185">Reference proteome</keyword>
<protein>
    <recommendedName>
        <fullName evidence="2">RING-type E3 ubiquitin transferase</fullName>
        <ecNumber evidence="2">2.3.2.27</ecNumber>
    </recommendedName>
</protein>
<feature type="domain" description="RING-type" evidence="10">
    <location>
        <begin position="116"/>
        <end position="158"/>
    </location>
</feature>
<gene>
    <name evidence="11" type="ORF">LIER_32568</name>
</gene>
<evidence type="ECO:0000256" key="1">
    <source>
        <dbReference type="ARBA" id="ARBA00000900"/>
    </source>
</evidence>
<dbReference type="InterPro" id="IPR001841">
    <property type="entry name" value="Znf_RING"/>
</dbReference>
<evidence type="ECO:0000256" key="4">
    <source>
        <dbReference type="ARBA" id="ARBA00022723"/>
    </source>
</evidence>
<evidence type="ECO:0000256" key="6">
    <source>
        <dbReference type="ARBA" id="ARBA00022786"/>
    </source>
</evidence>